<evidence type="ECO:0000259" key="4">
    <source>
        <dbReference type="Pfam" id="PF01037"/>
    </source>
</evidence>
<dbReference type="AlphaFoldDB" id="A0A6B3BVY5"/>
<dbReference type="InterPro" id="IPR011008">
    <property type="entry name" value="Dimeric_a/b-barrel"/>
</dbReference>
<dbReference type="Pfam" id="PF13404">
    <property type="entry name" value="HTH_AsnC-type"/>
    <property type="match status" value="1"/>
</dbReference>
<evidence type="ECO:0000313" key="6">
    <source>
        <dbReference type="EMBL" id="NEC88499.1"/>
    </source>
</evidence>
<reference evidence="6" key="1">
    <citation type="submission" date="2020-01" db="EMBL/GenBank/DDBJ databases">
        <title>Insect and environment-associated Actinomycetes.</title>
        <authorList>
            <person name="Currrie C."/>
            <person name="Chevrette M."/>
            <person name="Carlson C."/>
            <person name="Stubbendieck R."/>
            <person name="Wendt-Pienkowski E."/>
        </authorList>
    </citation>
    <scope>NUCLEOTIDE SEQUENCE</scope>
    <source>
        <strain evidence="6">SID12501</strain>
    </source>
</reference>
<accession>A0A6B3BVY5</accession>
<dbReference type="Pfam" id="PF01037">
    <property type="entry name" value="AsnC_trans_reg"/>
    <property type="match status" value="2"/>
</dbReference>
<dbReference type="GO" id="GO:0043565">
    <property type="term" value="F:sequence-specific DNA binding"/>
    <property type="evidence" value="ECO:0007669"/>
    <property type="project" value="InterPro"/>
</dbReference>
<keyword evidence="3" id="KW-0804">Transcription</keyword>
<dbReference type="SMART" id="SM00344">
    <property type="entry name" value="HTH_ASNC"/>
    <property type="match status" value="2"/>
</dbReference>
<comment type="caution">
    <text evidence="6">The sequence shown here is derived from an EMBL/GenBank/DDBJ whole genome shotgun (WGS) entry which is preliminary data.</text>
</comment>
<keyword evidence="2" id="KW-0238">DNA-binding</keyword>
<dbReference type="PRINTS" id="PR00033">
    <property type="entry name" value="HTHASNC"/>
</dbReference>
<dbReference type="Gene3D" id="1.10.10.10">
    <property type="entry name" value="Winged helix-like DNA-binding domain superfamily/Winged helix DNA-binding domain"/>
    <property type="match status" value="2"/>
</dbReference>
<dbReference type="PANTHER" id="PTHR30154:SF34">
    <property type="entry name" value="TRANSCRIPTIONAL REGULATOR AZLB"/>
    <property type="match status" value="1"/>
</dbReference>
<dbReference type="SUPFAM" id="SSF46785">
    <property type="entry name" value="Winged helix' DNA-binding domain"/>
    <property type="match status" value="1"/>
</dbReference>
<dbReference type="EMBL" id="JAAGLU010000018">
    <property type="protein sequence ID" value="NEC88499.1"/>
    <property type="molecule type" value="Genomic_DNA"/>
</dbReference>
<dbReference type="InterPro" id="IPR019887">
    <property type="entry name" value="Tscrpt_reg_AsnC/Lrp_C"/>
</dbReference>
<proteinExistence type="predicted"/>
<name>A0A6B3BVY5_9ACTN</name>
<evidence type="ECO:0000256" key="2">
    <source>
        <dbReference type="ARBA" id="ARBA00023125"/>
    </source>
</evidence>
<dbReference type="PANTHER" id="PTHR30154">
    <property type="entry name" value="LEUCINE-RESPONSIVE REGULATORY PROTEIN"/>
    <property type="match status" value="1"/>
</dbReference>
<feature type="domain" description="HTH asnC-type" evidence="5">
    <location>
        <begin position="235"/>
        <end position="271"/>
    </location>
</feature>
<dbReference type="GO" id="GO:0043200">
    <property type="term" value="P:response to amino acid"/>
    <property type="evidence" value="ECO:0007669"/>
    <property type="project" value="TreeGrafter"/>
</dbReference>
<gene>
    <name evidence="6" type="ORF">G3I71_22390</name>
</gene>
<organism evidence="6">
    <name type="scientific">Streptomyces sp. SID12501</name>
    <dbReference type="NCBI Taxonomy" id="2706042"/>
    <lineage>
        <taxon>Bacteria</taxon>
        <taxon>Bacillati</taxon>
        <taxon>Actinomycetota</taxon>
        <taxon>Actinomycetes</taxon>
        <taxon>Kitasatosporales</taxon>
        <taxon>Streptomycetaceae</taxon>
        <taxon>Streptomyces</taxon>
    </lineage>
</organism>
<evidence type="ECO:0000256" key="3">
    <source>
        <dbReference type="ARBA" id="ARBA00023163"/>
    </source>
</evidence>
<dbReference type="InterPro" id="IPR036390">
    <property type="entry name" value="WH_DNA-bd_sf"/>
</dbReference>
<keyword evidence="1" id="KW-0805">Transcription regulation</keyword>
<feature type="domain" description="Transcription regulator AsnC/Lrp ligand binding" evidence="4">
    <location>
        <begin position="129"/>
        <end position="196"/>
    </location>
</feature>
<evidence type="ECO:0000256" key="1">
    <source>
        <dbReference type="ARBA" id="ARBA00023015"/>
    </source>
</evidence>
<dbReference type="Gene3D" id="3.30.70.920">
    <property type="match status" value="2"/>
</dbReference>
<dbReference type="InterPro" id="IPR036388">
    <property type="entry name" value="WH-like_DNA-bd_sf"/>
</dbReference>
<protein>
    <submittedName>
        <fullName evidence="6">Lrp/AsnC family transcriptional regulator</fullName>
    </submittedName>
</protein>
<evidence type="ECO:0000259" key="5">
    <source>
        <dbReference type="Pfam" id="PF13404"/>
    </source>
</evidence>
<dbReference type="SUPFAM" id="SSF54909">
    <property type="entry name" value="Dimeric alpha+beta barrel"/>
    <property type="match status" value="2"/>
</dbReference>
<dbReference type="InterPro" id="IPR019888">
    <property type="entry name" value="Tscrpt_reg_AsnC-like"/>
</dbReference>
<dbReference type="GO" id="GO:0005829">
    <property type="term" value="C:cytosol"/>
    <property type="evidence" value="ECO:0007669"/>
    <property type="project" value="TreeGrafter"/>
</dbReference>
<dbReference type="InterPro" id="IPR000485">
    <property type="entry name" value="AsnC-type_HTH_dom"/>
</dbReference>
<feature type="domain" description="Transcription regulator AsnC/Lrp ligand binding" evidence="4">
    <location>
        <begin position="303"/>
        <end position="345"/>
    </location>
</feature>
<sequence>MVTVGVRPVTELRDSDCRPALARNPDWSRSRIRATLRKVIAKEPEASAHPSAPARQGHEVRAGGGCFQEGDLALIDALQLRPRAAWATIGAALGISGSAAARQWERLTTAGLAWLTAYPVFGVTTVGLVEVDCRPGDTVETARRLAELGWVLSVDHVTGSCDLILTVSALDLATLADVTTHDIGALPGVTGARLRLATREGREWQVGSLEPRQRASLDVTAGNGRATEADPCEADIPLLAVLSTDGRASYASMASSLGVPEHTVRRRVHQLVDAGVLVFRCDFAHELAGWPVTMIFRAQVPAAQLDRVGHELNRMPEVRLCVAVTGEANLLVQAWLRSVADGRALETTLENRFPDLRVIDRAVTLRAVKRMGRLLGEHSRATGFVPLATRMT</sequence>